<dbReference type="EMBL" id="CAXKWB010074093">
    <property type="protein sequence ID" value="CAL4197651.1"/>
    <property type="molecule type" value="Genomic_DNA"/>
</dbReference>
<evidence type="ECO:0000313" key="9">
    <source>
        <dbReference type="Proteomes" id="UP001497623"/>
    </source>
</evidence>
<dbReference type="Pfam" id="PF00010">
    <property type="entry name" value="HLH"/>
    <property type="match status" value="1"/>
</dbReference>
<dbReference type="CDD" id="cd11410">
    <property type="entry name" value="bHLH_O_HES"/>
    <property type="match status" value="1"/>
</dbReference>
<comment type="caution">
    <text evidence="8">The sequence shown here is derived from an EMBL/GenBank/DDBJ whole genome shotgun (WGS) entry which is preliminary data.</text>
</comment>
<protein>
    <recommendedName>
        <fullName evidence="7">BHLH domain-containing protein</fullName>
    </recommendedName>
</protein>
<feature type="domain" description="BHLH" evidence="7">
    <location>
        <begin position="106"/>
        <end position="163"/>
    </location>
</feature>
<proteinExistence type="predicted"/>
<evidence type="ECO:0000313" key="8">
    <source>
        <dbReference type="EMBL" id="CAL4197651.1"/>
    </source>
</evidence>
<feature type="non-terminal residue" evidence="8">
    <location>
        <position position="565"/>
    </location>
</feature>
<dbReference type="InterPro" id="IPR011598">
    <property type="entry name" value="bHLH_dom"/>
</dbReference>
<dbReference type="AlphaFoldDB" id="A0AAV2SJN6"/>
<dbReference type="GO" id="GO:0005634">
    <property type="term" value="C:nucleus"/>
    <property type="evidence" value="ECO:0007669"/>
    <property type="project" value="UniProtKB-SubCell"/>
</dbReference>
<keyword evidence="2" id="KW-0805">Transcription regulation</keyword>
<feature type="region of interest" description="Disordered" evidence="6">
    <location>
        <begin position="75"/>
        <end position="97"/>
    </location>
</feature>
<gene>
    <name evidence="8" type="ORF">MNOR_LOCUS37306</name>
</gene>
<feature type="compositionally biased region" description="Low complexity" evidence="6">
    <location>
        <begin position="446"/>
        <end position="470"/>
    </location>
</feature>
<feature type="compositionally biased region" description="Low complexity" evidence="6">
    <location>
        <begin position="75"/>
        <end position="88"/>
    </location>
</feature>
<feature type="region of interest" description="Disordered" evidence="6">
    <location>
        <begin position="446"/>
        <end position="472"/>
    </location>
</feature>
<keyword evidence="9" id="KW-1185">Reference proteome</keyword>
<feature type="region of interest" description="Disordered" evidence="6">
    <location>
        <begin position="26"/>
        <end position="50"/>
    </location>
</feature>
<organism evidence="8 9">
    <name type="scientific">Meganyctiphanes norvegica</name>
    <name type="common">Northern krill</name>
    <name type="synonym">Thysanopoda norvegica</name>
    <dbReference type="NCBI Taxonomy" id="48144"/>
    <lineage>
        <taxon>Eukaryota</taxon>
        <taxon>Metazoa</taxon>
        <taxon>Ecdysozoa</taxon>
        <taxon>Arthropoda</taxon>
        <taxon>Crustacea</taxon>
        <taxon>Multicrustacea</taxon>
        <taxon>Malacostraca</taxon>
        <taxon>Eumalacostraca</taxon>
        <taxon>Eucarida</taxon>
        <taxon>Euphausiacea</taxon>
        <taxon>Euphausiidae</taxon>
        <taxon>Meganyctiphanes</taxon>
    </lineage>
</organism>
<dbReference type="SMART" id="SM00353">
    <property type="entry name" value="HLH"/>
    <property type="match status" value="1"/>
</dbReference>
<dbReference type="PANTHER" id="PTHR10985">
    <property type="entry name" value="BASIC HELIX-LOOP-HELIX TRANSCRIPTION FACTOR, HES-RELATED"/>
    <property type="match status" value="1"/>
</dbReference>
<sequence length="565" mass="62667">MPLIQHPASERSEKQISIASKFIWQQHRRGQEGHHRPEADHSRLSKNNEMPHLKRAQYPQTARFFAKVLVHKGSSATPPTATAVSPPAGDNTFSHRRALSPDSCTIRRSNKPLMEKKRRQRINRCLNELKSLVFEAVKRDPGQYNKLEKADILEMTVRHVQVLHRQEQQFRTLMCSDEGSKYKAGFTHCSSEITKFLKSMGHDIPLDLHHKILKHLNTVVTPVSNVNSVNNVNNCSANVQNSVHVAPSQPPIILVLQSQPQVNTTPVVPISQLSTATTMPVTQLPMNHAPGNSMGAQPTIMVVPAPVNNQQQYENTNTLIPEQQTNNMFRTVNNSNNGTVTLVLPSGFPIASNPNNVSQNQQNNIQVVMQQSAQDEAPVLAAILKSNRNQKYSQEYQSSRISSNISECYSRLDSEDNSDIDTCSRLSSPVSFMSSPVSFMSMSPVPDDRTNSPNMYYSSNSSNTLSPQTNHPREEIVSSVGAMKYNSCKGQPVIAPKPSSMNSTGSSYTFTGNASTRPTSKVLPRFASPTSHTSSGTDSSPVRKSSKSHPPKEVLDMSPEMWRPW</sequence>
<evidence type="ECO:0000256" key="6">
    <source>
        <dbReference type="SAM" id="MobiDB-lite"/>
    </source>
</evidence>
<name>A0AAV2SJN6_MEGNR</name>
<evidence type="ECO:0000256" key="3">
    <source>
        <dbReference type="ARBA" id="ARBA00023125"/>
    </source>
</evidence>
<evidence type="ECO:0000256" key="4">
    <source>
        <dbReference type="ARBA" id="ARBA00023163"/>
    </source>
</evidence>
<evidence type="ECO:0000256" key="2">
    <source>
        <dbReference type="ARBA" id="ARBA00023015"/>
    </source>
</evidence>
<dbReference type="InterPro" id="IPR036638">
    <property type="entry name" value="HLH_DNA-bd_sf"/>
</dbReference>
<dbReference type="Proteomes" id="UP001497623">
    <property type="component" value="Unassembled WGS sequence"/>
</dbReference>
<reference evidence="8 9" key="1">
    <citation type="submission" date="2024-05" db="EMBL/GenBank/DDBJ databases">
        <authorList>
            <person name="Wallberg A."/>
        </authorList>
    </citation>
    <scope>NUCLEOTIDE SEQUENCE [LARGE SCALE GENOMIC DNA]</scope>
</reference>
<evidence type="ECO:0000256" key="5">
    <source>
        <dbReference type="ARBA" id="ARBA00023242"/>
    </source>
</evidence>
<dbReference type="FunFam" id="4.10.280.10:FF:000009">
    <property type="entry name" value="Transcription factor HES-1"/>
    <property type="match status" value="1"/>
</dbReference>
<dbReference type="GO" id="GO:0046983">
    <property type="term" value="F:protein dimerization activity"/>
    <property type="evidence" value="ECO:0007669"/>
    <property type="project" value="InterPro"/>
</dbReference>
<dbReference type="GO" id="GO:1990837">
    <property type="term" value="F:sequence-specific double-stranded DNA binding"/>
    <property type="evidence" value="ECO:0007669"/>
    <property type="project" value="UniProtKB-ARBA"/>
</dbReference>
<dbReference type="SUPFAM" id="SSF47459">
    <property type="entry name" value="HLH, helix-loop-helix DNA-binding domain"/>
    <property type="match status" value="1"/>
</dbReference>
<dbReference type="Gene3D" id="4.10.280.10">
    <property type="entry name" value="Helix-loop-helix DNA-binding domain"/>
    <property type="match status" value="1"/>
</dbReference>
<keyword evidence="4" id="KW-0804">Transcription</keyword>
<feature type="compositionally biased region" description="Basic and acidic residues" evidence="6">
    <location>
        <begin position="29"/>
        <end position="43"/>
    </location>
</feature>
<feature type="region of interest" description="Disordered" evidence="6">
    <location>
        <begin position="494"/>
        <end position="565"/>
    </location>
</feature>
<dbReference type="InterPro" id="IPR050370">
    <property type="entry name" value="HES_HEY"/>
</dbReference>
<evidence type="ECO:0000256" key="1">
    <source>
        <dbReference type="ARBA" id="ARBA00004123"/>
    </source>
</evidence>
<accession>A0AAV2SJN6</accession>
<evidence type="ECO:0000259" key="7">
    <source>
        <dbReference type="PROSITE" id="PS50888"/>
    </source>
</evidence>
<keyword evidence="3" id="KW-0238">DNA-binding</keyword>
<dbReference type="SUPFAM" id="SSF158457">
    <property type="entry name" value="Orange domain-like"/>
    <property type="match status" value="1"/>
</dbReference>
<dbReference type="PROSITE" id="PS50888">
    <property type="entry name" value="BHLH"/>
    <property type="match status" value="1"/>
</dbReference>
<feature type="compositionally biased region" description="Polar residues" evidence="6">
    <location>
        <begin position="499"/>
        <end position="519"/>
    </location>
</feature>
<feature type="compositionally biased region" description="Polar residues" evidence="6">
    <location>
        <begin position="528"/>
        <end position="543"/>
    </location>
</feature>
<keyword evidence="5" id="KW-0539">Nucleus</keyword>
<comment type="subcellular location">
    <subcellularLocation>
        <location evidence="1">Nucleus</location>
    </subcellularLocation>
</comment>